<accession>A0A8S9SB94</accession>
<evidence type="ECO:0000256" key="1">
    <source>
        <dbReference type="ARBA" id="ARBA00004167"/>
    </source>
</evidence>
<dbReference type="GO" id="GO:0016020">
    <property type="term" value="C:membrane"/>
    <property type="evidence" value="ECO:0007669"/>
    <property type="project" value="UniProtKB-SubCell"/>
</dbReference>
<name>A0A8S9SB94_BRACR</name>
<dbReference type="GO" id="GO:0005524">
    <property type="term" value="F:ATP binding"/>
    <property type="evidence" value="ECO:0007669"/>
    <property type="project" value="UniProtKB-UniRule"/>
</dbReference>
<keyword evidence="4" id="KW-0808">Transferase</keyword>
<dbReference type="Gene3D" id="3.30.420.10">
    <property type="entry name" value="Ribonuclease H-like superfamily/Ribonuclease H"/>
    <property type="match status" value="1"/>
</dbReference>
<dbReference type="InterPro" id="IPR011009">
    <property type="entry name" value="Kinase-like_dom_sf"/>
</dbReference>
<dbReference type="PROSITE" id="PS00108">
    <property type="entry name" value="PROTEIN_KINASE_ST"/>
    <property type="match status" value="1"/>
</dbReference>
<keyword evidence="5" id="KW-0812">Transmembrane</keyword>
<dbReference type="InterPro" id="IPR044730">
    <property type="entry name" value="RNase_H-like_dom_plant"/>
</dbReference>
<dbReference type="FunFam" id="3.30.200.20:FF:000394">
    <property type="entry name" value="Leucine-rich repeat receptor-like protein kinase"/>
    <property type="match status" value="1"/>
</dbReference>
<evidence type="ECO:0000256" key="3">
    <source>
        <dbReference type="ARBA" id="ARBA00022553"/>
    </source>
</evidence>
<evidence type="ECO:0000313" key="17">
    <source>
        <dbReference type="Proteomes" id="UP000712600"/>
    </source>
</evidence>
<dbReference type="Pfam" id="PF13456">
    <property type="entry name" value="RVT_3"/>
    <property type="match status" value="1"/>
</dbReference>
<dbReference type="PROSITE" id="PS50011">
    <property type="entry name" value="PROTEIN_KINASE_DOM"/>
    <property type="match status" value="1"/>
</dbReference>
<dbReference type="CDD" id="cd06222">
    <property type="entry name" value="RNase_H_like"/>
    <property type="match status" value="1"/>
</dbReference>
<evidence type="ECO:0000256" key="12">
    <source>
        <dbReference type="PROSITE-ProRule" id="PRU10141"/>
    </source>
</evidence>
<dbReference type="InterPro" id="IPR036397">
    <property type="entry name" value="RNaseH_sf"/>
</dbReference>
<evidence type="ECO:0000313" key="16">
    <source>
        <dbReference type="EMBL" id="KAF3599122.1"/>
    </source>
</evidence>
<keyword evidence="11" id="KW-0675">Receptor</keyword>
<dbReference type="AlphaFoldDB" id="A0A8S9SB94"/>
<evidence type="ECO:0000256" key="4">
    <source>
        <dbReference type="ARBA" id="ARBA00022679"/>
    </source>
</evidence>
<feature type="compositionally biased region" description="Acidic residues" evidence="14">
    <location>
        <begin position="1"/>
        <end position="13"/>
    </location>
</feature>
<evidence type="ECO:0000256" key="11">
    <source>
        <dbReference type="ARBA" id="ARBA00023170"/>
    </source>
</evidence>
<dbReference type="Pfam" id="PF07714">
    <property type="entry name" value="PK_Tyr_Ser-Thr"/>
    <property type="match status" value="1"/>
</dbReference>
<feature type="region of interest" description="Disordered" evidence="14">
    <location>
        <begin position="1"/>
        <end position="24"/>
    </location>
</feature>
<comment type="similarity">
    <text evidence="13">Belongs to the protein kinase superfamily.</text>
</comment>
<dbReference type="PANTHER" id="PTHR45631">
    <property type="entry name" value="OS07G0107800 PROTEIN-RELATED"/>
    <property type="match status" value="1"/>
</dbReference>
<dbReference type="PROSITE" id="PS00107">
    <property type="entry name" value="PROTEIN_KINASE_ATP"/>
    <property type="match status" value="1"/>
</dbReference>
<dbReference type="InterPro" id="IPR008271">
    <property type="entry name" value="Ser/Thr_kinase_AS"/>
</dbReference>
<reference evidence="16" key="1">
    <citation type="submission" date="2019-12" db="EMBL/GenBank/DDBJ databases">
        <title>Genome sequencing and annotation of Brassica cretica.</title>
        <authorList>
            <person name="Studholme D.J."/>
            <person name="Sarris P."/>
        </authorList>
    </citation>
    <scope>NUCLEOTIDE SEQUENCE</scope>
    <source>
        <strain evidence="16">PFS-109/04</strain>
        <tissue evidence="16">Leaf</tissue>
    </source>
</reference>
<dbReference type="CDD" id="cd14066">
    <property type="entry name" value="STKc_IRAK"/>
    <property type="match status" value="1"/>
</dbReference>
<keyword evidence="9" id="KW-1133">Transmembrane helix</keyword>
<keyword evidence="6 12" id="KW-0547">Nucleotide-binding</keyword>
<protein>
    <recommendedName>
        <fullName evidence="15">Protein kinase domain-containing protein</fullName>
    </recommendedName>
</protein>
<comment type="subcellular location">
    <subcellularLocation>
        <location evidence="1">Membrane</location>
        <topology evidence="1">Single-pass membrane protein</topology>
    </subcellularLocation>
</comment>
<organism evidence="16 17">
    <name type="scientific">Brassica cretica</name>
    <name type="common">Mustard</name>
    <dbReference type="NCBI Taxonomy" id="69181"/>
    <lineage>
        <taxon>Eukaryota</taxon>
        <taxon>Viridiplantae</taxon>
        <taxon>Streptophyta</taxon>
        <taxon>Embryophyta</taxon>
        <taxon>Tracheophyta</taxon>
        <taxon>Spermatophyta</taxon>
        <taxon>Magnoliopsida</taxon>
        <taxon>eudicotyledons</taxon>
        <taxon>Gunneridae</taxon>
        <taxon>Pentapetalae</taxon>
        <taxon>rosids</taxon>
        <taxon>malvids</taxon>
        <taxon>Brassicales</taxon>
        <taxon>Brassicaceae</taxon>
        <taxon>Brassiceae</taxon>
        <taxon>Brassica</taxon>
    </lineage>
</organism>
<feature type="domain" description="Protein kinase" evidence="15">
    <location>
        <begin position="137"/>
        <end position="410"/>
    </location>
</feature>
<keyword evidence="8 12" id="KW-0067">ATP-binding</keyword>
<sequence>ISPLDESQEEDLPEPPSDPSQLPPWTTEIVDRVSPSILVERAVNSEVTHLKMFSDNTTLVRAITNDTQASKIFGIVKDIQQMTSAFVEISFSHLPRLQNIDADLLAKQTLRLSLISEATIETQKRRYSHAEVMEMTNNFKRALGEGGFGVVYHGYLNGSQPLAVKVLSESSSQGYKHFKAEVELLLRVHHINLVNLVGYCDERDHLALIYEYMCNGDLKDHLSGKRGGSVLSWTTRLRIAVDAALGLEYLHIGCQPSMVHRDVKCTNILLSEQFSGKIADFGLSRSFQLGDESHVSTVVAGTPGYLDPEYYRTGRLAEISDVYSFGIVLLEIITSQRVIDQTREKPHITEWMGFMLNRGDITRIMDPKLHGDFNSRSVWRAIELAMLCANPSSEKRPNMSQVVIELKECLASENTINSKNQDANSNSSFEMSMSFDTKAVPSAR</sequence>
<keyword evidence="10" id="KW-0472">Membrane</keyword>
<evidence type="ECO:0000256" key="6">
    <source>
        <dbReference type="ARBA" id="ARBA00022741"/>
    </source>
</evidence>
<dbReference type="GO" id="GO:0003676">
    <property type="term" value="F:nucleic acid binding"/>
    <property type="evidence" value="ECO:0007669"/>
    <property type="project" value="InterPro"/>
</dbReference>
<dbReference type="EMBL" id="QGKX02000004">
    <property type="protein sequence ID" value="KAF3599122.1"/>
    <property type="molecule type" value="Genomic_DNA"/>
</dbReference>
<dbReference type="GO" id="GO:0004523">
    <property type="term" value="F:RNA-DNA hybrid ribonuclease activity"/>
    <property type="evidence" value="ECO:0007669"/>
    <property type="project" value="InterPro"/>
</dbReference>
<dbReference type="InterPro" id="IPR001245">
    <property type="entry name" value="Ser-Thr/Tyr_kinase_cat_dom"/>
</dbReference>
<feature type="non-terminal residue" evidence="16">
    <location>
        <position position="1"/>
    </location>
</feature>
<dbReference type="PANTHER" id="PTHR45631:SF69">
    <property type="entry name" value="LEUCINE-RICH REPEAT PROTEIN KINASE FAMILY PROTEIN"/>
    <property type="match status" value="1"/>
</dbReference>
<evidence type="ECO:0000256" key="7">
    <source>
        <dbReference type="ARBA" id="ARBA00022777"/>
    </source>
</evidence>
<gene>
    <name evidence="16" type="ORF">F2Q69_00035252</name>
</gene>
<dbReference type="SUPFAM" id="SSF56112">
    <property type="entry name" value="Protein kinase-like (PK-like)"/>
    <property type="match status" value="1"/>
</dbReference>
<evidence type="ECO:0000256" key="13">
    <source>
        <dbReference type="RuleBase" id="RU000304"/>
    </source>
</evidence>
<dbReference type="InterPro" id="IPR002156">
    <property type="entry name" value="RNaseH_domain"/>
</dbReference>
<dbReference type="InterPro" id="IPR017441">
    <property type="entry name" value="Protein_kinase_ATP_BS"/>
</dbReference>
<evidence type="ECO:0000256" key="14">
    <source>
        <dbReference type="SAM" id="MobiDB-lite"/>
    </source>
</evidence>
<feature type="binding site" evidence="12">
    <location>
        <position position="165"/>
    </location>
    <ligand>
        <name>ATP</name>
        <dbReference type="ChEBI" id="CHEBI:30616"/>
    </ligand>
</feature>
<evidence type="ECO:0000256" key="2">
    <source>
        <dbReference type="ARBA" id="ARBA00022527"/>
    </source>
</evidence>
<evidence type="ECO:0000256" key="10">
    <source>
        <dbReference type="ARBA" id="ARBA00023136"/>
    </source>
</evidence>
<dbReference type="Proteomes" id="UP000712600">
    <property type="component" value="Unassembled WGS sequence"/>
</dbReference>
<dbReference type="InterPro" id="IPR000719">
    <property type="entry name" value="Prot_kinase_dom"/>
</dbReference>
<keyword evidence="2 13" id="KW-0723">Serine/threonine-protein kinase</keyword>
<dbReference type="FunFam" id="1.10.510.10:FF:000146">
    <property type="entry name" value="LRR receptor-like serine/threonine-protein kinase IOS1"/>
    <property type="match status" value="1"/>
</dbReference>
<dbReference type="Gene3D" id="1.10.510.10">
    <property type="entry name" value="Transferase(Phosphotransferase) domain 1"/>
    <property type="match status" value="1"/>
</dbReference>
<evidence type="ECO:0000256" key="8">
    <source>
        <dbReference type="ARBA" id="ARBA00022840"/>
    </source>
</evidence>
<keyword evidence="3" id="KW-0597">Phosphoprotein</keyword>
<dbReference type="Gene3D" id="3.30.200.20">
    <property type="entry name" value="Phosphorylase Kinase, domain 1"/>
    <property type="match status" value="1"/>
</dbReference>
<keyword evidence="7" id="KW-0418">Kinase</keyword>
<evidence type="ECO:0000256" key="9">
    <source>
        <dbReference type="ARBA" id="ARBA00022989"/>
    </source>
</evidence>
<comment type="caution">
    <text evidence="16">The sequence shown here is derived from an EMBL/GenBank/DDBJ whole genome shotgun (WGS) entry which is preliminary data.</text>
</comment>
<proteinExistence type="inferred from homology"/>
<dbReference type="SMART" id="SM00220">
    <property type="entry name" value="S_TKc"/>
    <property type="match status" value="1"/>
</dbReference>
<dbReference type="GO" id="GO:0004674">
    <property type="term" value="F:protein serine/threonine kinase activity"/>
    <property type="evidence" value="ECO:0007669"/>
    <property type="project" value="UniProtKB-KW"/>
</dbReference>
<evidence type="ECO:0000259" key="15">
    <source>
        <dbReference type="PROSITE" id="PS50011"/>
    </source>
</evidence>
<evidence type="ECO:0000256" key="5">
    <source>
        <dbReference type="ARBA" id="ARBA00022692"/>
    </source>
</evidence>